<dbReference type="EMBL" id="MFQN01000007">
    <property type="protein sequence ID" value="OGH75560.1"/>
    <property type="molecule type" value="Genomic_DNA"/>
</dbReference>
<dbReference type="InterPro" id="IPR011042">
    <property type="entry name" value="6-blade_b-propeller_TolB-like"/>
</dbReference>
<evidence type="ECO:0000256" key="2">
    <source>
        <dbReference type="SAM" id="Phobius"/>
    </source>
</evidence>
<keyword evidence="2" id="KW-1133">Transmembrane helix</keyword>
<evidence type="ECO:0000313" key="3">
    <source>
        <dbReference type="EMBL" id="OGH75560.1"/>
    </source>
</evidence>
<evidence type="ECO:0000256" key="1">
    <source>
        <dbReference type="SAM" id="MobiDB-lite"/>
    </source>
</evidence>
<dbReference type="AlphaFoldDB" id="A0A1F6MVP0"/>
<comment type="caution">
    <text evidence="3">The sequence shown here is derived from an EMBL/GenBank/DDBJ whole genome shotgun (WGS) entry which is preliminary data.</text>
</comment>
<dbReference type="Proteomes" id="UP000178347">
    <property type="component" value="Unassembled WGS sequence"/>
</dbReference>
<keyword evidence="2" id="KW-0472">Membrane</keyword>
<dbReference type="SUPFAM" id="SSF82171">
    <property type="entry name" value="DPP6 N-terminal domain-like"/>
    <property type="match status" value="1"/>
</dbReference>
<dbReference type="Gene3D" id="2.120.10.30">
    <property type="entry name" value="TolB, C-terminal domain"/>
    <property type="match status" value="1"/>
</dbReference>
<evidence type="ECO:0008006" key="5">
    <source>
        <dbReference type="Google" id="ProtNLM"/>
    </source>
</evidence>
<sequence length="408" mass="44590">MDKKRIIYAGIFLVVCVAVGFLLYWVFFAKKEKPITAVQPGVEAPAAGLFPTAGSGEPTLPTSKPGQLPTSVSKPITPKTVTPEVKPSFPITNKVDSSILGSGKDTVGSAKFYNTTDGKFYRLNKDGSIAALSDEVFFNVQNATWSPTKNESVIEYPDGSNIYYNFDTKKQVTLPKHWQDFSFSPFGDKIASKSMGLATENRWLVTADPEGKSIKLIAPLGENADKVTVNWSPNKQIVATSATGDPQGADKQEILFVGLQGENFRSIIVEGRGFESQWSTSGKKLLYSVYSARSNFKPELWIVNAEGDSIGTGRKMLNLNTWSEKCAFTDDRFIYCAVPTQMQTGAGFAPGLADTTNDKIYKIDTETGIKTELTTDGYHTVDSLFIGDNNKTIYFTDKNSSGLFSVPI</sequence>
<organism evidence="3 4">
    <name type="scientific">Candidatus Magasanikbacteria bacterium RIFCSPLOWO2_12_FULL_43_12</name>
    <dbReference type="NCBI Taxonomy" id="1798692"/>
    <lineage>
        <taxon>Bacteria</taxon>
        <taxon>Candidatus Magasanikiibacteriota</taxon>
    </lineage>
</organism>
<feature type="transmembrane region" description="Helical" evidence="2">
    <location>
        <begin position="6"/>
        <end position="27"/>
    </location>
</feature>
<evidence type="ECO:0000313" key="4">
    <source>
        <dbReference type="Proteomes" id="UP000178347"/>
    </source>
</evidence>
<reference evidence="3 4" key="1">
    <citation type="journal article" date="2016" name="Nat. Commun.">
        <title>Thousands of microbial genomes shed light on interconnected biogeochemical processes in an aquifer system.</title>
        <authorList>
            <person name="Anantharaman K."/>
            <person name="Brown C.T."/>
            <person name="Hug L.A."/>
            <person name="Sharon I."/>
            <person name="Castelle C.J."/>
            <person name="Probst A.J."/>
            <person name="Thomas B.C."/>
            <person name="Singh A."/>
            <person name="Wilkins M.J."/>
            <person name="Karaoz U."/>
            <person name="Brodie E.L."/>
            <person name="Williams K.H."/>
            <person name="Hubbard S.S."/>
            <person name="Banfield J.F."/>
        </authorList>
    </citation>
    <scope>NUCLEOTIDE SEQUENCE [LARGE SCALE GENOMIC DNA]</scope>
</reference>
<name>A0A1F6MVP0_9BACT</name>
<gene>
    <name evidence="3" type="ORF">A3G00_00665</name>
</gene>
<dbReference type="STRING" id="1798692.A3G00_00665"/>
<accession>A0A1F6MVP0</accession>
<proteinExistence type="predicted"/>
<feature type="compositionally biased region" description="Polar residues" evidence="1">
    <location>
        <begin position="60"/>
        <end position="74"/>
    </location>
</feature>
<keyword evidence="2" id="KW-0812">Transmembrane</keyword>
<protein>
    <recommendedName>
        <fullName evidence="5">Dipeptidylpeptidase IV N-terminal domain-containing protein</fullName>
    </recommendedName>
</protein>
<feature type="region of interest" description="Disordered" evidence="1">
    <location>
        <begin position="53"/>
        <end position="84"/>
    </location>
</feature>